<name>A0A8E2W825_RHILI</name>
<gene>
    <name evidence="1" type="ORF">C8D77_11160</name>
</gene>
<evidence type="ECO:0000313" key="2">
    <source>
        <dbReference type="Proteomes" id="UP000245631"/>
    </source>
</evidence>
<protein>
    <submittedName>
        <fullName evidence="1">Uncharacterized protein</fullName>
    </submittedName>
</protein>
<evidence type="ECO:0000313" key="1">
    <source>
        <dbReference type="EMBL" id="PWJ88338.1"/>
    </source>
</evidence>
<comment type="caution">
    <text evidence="1">The sequence shown here is derived from an EMBL/GenBank/DDBJ whole genome shotgun (WGS) entry which is preliminary data.</text>
</comment>
<reference evidence="1 2" key="1">
    <citation type="submission" date="2018-05" db="EMBL/GenBank/DDBJ databases">
        <title>Genomic Encyclopedia of Type Strains, Phase IV (KMG-IV): sequencing the most valuable type-strain genomes for metagenomic binning, comparative biology and taxonomic classification.</title>
        <authorList>
            <person name="Goeker M."/>
        </authorList>
    </citation>
    <scope>NUCLEOTIDE SEQUENCE [LARGE SCALE GENOMIC DNA]</scope>
    <source>
        <strain evidence="1 2">DSM 2626</strain>
    </source>
</reference>
<sequence length="179" mass="19580">MLLKRSWNAFWRKTDITAGFIFIMAGLAGVGLGSVVSSALDNDPPTIFEQARVLTPQVPQGGVLDIQYTVVQNRVCAASVDRLVTDSEGTAHVPATYTVDRRAFIEGYPPEGRESYQRSITVPLAAAIGKARYDVRFSYACNLWHKMTKPIIVNAPPAYFEITEAPAPLEPLTPEKPAS</sequence>
<dbReference type="Proteomes" id="UP000245631">
    <property type="component" value="Unassembled WGS sequence"/>
</dbReference>
<dbReference type="RefSeq" id="WP_109670325.1">
    <property type="nucleotide sequence ID" value="NZ_QGGH01000011.1"/>
</dbReference>
<dbReference type="GeneID" id="61054842"/>
<organism evidence="1 2">
    <name type="scientific">Rhizobium loti</name>
    <name type="common">Mesorhizobium loti</name>
    <dbReference type="NCBI Taxonomy" id="381"/>
    <lineage>
        <taxon>Bacteria</taxon>
        <taxon>Pseudomonadati</taxon>
        <taxon>Pseudomonadota</taxon>
        <taxon>Alphaproteobacteria</taxon>
        <taxon>Hyphomicrobiales</taxon>
        <taxon>Phyllobacteriaceae</taxon>
        <taxon>Mesorhizobium</taxon>
    </lineage>
</organism>
<dbReference type="AlphaFoldDB" id="A0A8E2W825"/>
<accession>A0A8E2W825</accession>
<dbReference type="EMBL" id="QGGH01000011">
    <property type="protein sequence ID" value="PWJ88338.1"/>
    <property type="molecule type" value="Genomic_DNA"/>
</dbReference>
<proteinExistence type="predicted"/>